<evidence type="ECO:0000259" key="3">
    <source>
        <dbReference type="PROSITE" id="PS50076"/>
    </source>
</evidence>
<reference evidence="4 5" key="1">
    <citation type="journal article" date="2013" name="BMC Genomics">
        <title>Genomics-driven discovery of the pneumocandin biosynthetic gene cluster in the fungus Glarea lozoyensis.</title>
        <authorList>
            <person name="Chen L."/>
            <person name="Yue Q."/>
            <person name="Zhang X."/>
            <person name="Xiang M."/>
            <person name="Wang C."/>
            <person name="Li S."/>
            <person name="Che Y."/>
            <person name="Ortiz-Lopez F.J."/>
            <person name="Bills G.F."/>
            <person name="Liu X."/>
            <person name="An Z."/>
        </authorList>
    </citation>
    <scope>NUCLEOTIDE SEQUENCE [LARGE SCALE GENOMIC DNA]</scope>
    <source>
        <strain evidence="5">ATCC 20868 / MF5171</strain>
    </source>
</reference>
<dbReference type="eggNOG" id="KOG0715">
    <property type="taxonomic scope" value="Eukaryota"/>
</dbReference>
<proteinExistence type="predicted"/>
<dbReference type="AlphaFoldDB" id="S3EF91"/>
<dbReference type="SUPFAM" id="SSF46565">
    <property type="entry name" value="Chaperone J-domain"/>
    <property type="match status" value="1"/>
</dbReference>
<dbReference type="InterPro" id="IPR001623">
    <property type="entry name" value="DnaJ_domain"/>
</dbReference>
<keyword evidence="2" id="KW-1133">Transmembrane helix</keyword>
<dbReference type="STRING" id="1116229.S3EF91"/>
<keyword evidence="2" id="KW-0812">Transmembrane</keyword>
<dbReference type="PANTHER" id="PTHR44873">
    <property type="entry name" value="DNAJ HOMOLOG SUBFAMILY C MEMBER 30, MITOCHONDRIAL"/>
    <property type="match status" value="1"/>
</dbReference>
<gene>
    <name evidence="4" type="ORF">GLAREA_09011</name>
</gene>
<dbReference type="GeneID" id="19468059"/>
<dbReference type="Pfam" id="PF00226">
    <property type="entry name" value="DnaJ"/>
    <property type="match status" value="1"/>
</dbReference>
<name>S3EF91_GLAL2</name>
<feature type="compositionally biased region" description="Low complexity" evidence="1">
    <location>
        <begin position="105"/>
        <end position="122"/>
    </location>
</feature>
<feature type="domain" description="J" evidence="3">
    <location>
        <begin position="29"/>
        <end position="94"/>
    </location>
</feature>
<feature type="region of interest" description="Disordered" evidence="1">
    <location>
        <begin position="96"/>
        <end position="189"/>
    </location>
</feature>
<evidence type="ECO:0000313" key="5">
    <source>
        <dbReference type="Proteomes" id="UP000016922"/>
    </source>
</evidence>
<keyword evidence="2" id="KW-0472">Membrane</keyword>
<evidence type="ECO:0000256" key="2">
    <source>
        <dbReference type="SAM" id="Phobius"/>
    </source>
</evidence>
<dbReference type="EMBL" id="KE145352">
    <property type="protein sequence ID" value="EPE36848.1"/>
    <property type="molecule type" value="Genomic_DNA"/>
</dbReference>
<keyword evidence="5" id="KW-1185">Reference proteome</keyword>
<feature type="compositionally biased region" description="Gly residues" evidence="1">
    <location>
        <begin position="170"/>
        <end position="184"/>
    </location>
</feature>
<dbReference type="RefSeq" id="XP_008076163.1">
    <property type="nucleotide sequence ID" value="XM_008077972.1"/>
</dbReference>
<dbReference type="KEGG" id="glz:GLAREA_09011"/>
<evidence type="ECO:0000256" key="1">
    <source>
        <dbReference type="SAM" id="MobiDB-lite"/>
    </source>
</evidence>
<dbReference type="PRINTS" id="PR00625">
    <property type="entry name" value="JDOMAIN"/>
</dbReference>
<dbReference type="InterPro" id="IPR053025">
    <property type="entry name" value="Mito_ATP_Synthase-Asso"/>
</dbReference>
<feature type="compositionally biased region" description="Polar residues" evidence="1">
    <location>
        <begin position="150"/>
        <end position="168"/>
    </location>
</feature>
<dbReference type="Proteomes" id="UP000016922">
    <property type="component" value="Unassembled WGS sequence"/>
</dbReference>
<feature type="transmembrane region" description="Helical" evidence="2">
    <location>
        <begin position="236"/>
        <end position="258"/>
    </location>
</feature>
<accession>S3EF91</accession>
<dbReference type="PANTHER" id="PTHR44873:SF1">
    <property type="entry name" value="DNAJ HOMOLOG SUBFAMILY C MEMBER 30, MITOCHONDRIAL"/>
    <property type="match status" value="1"/>
</dbReference>
<dbReference type="OrthoDB" id="10250354at2759"/>
<dbReference type="SMART" id="SM00271">
    <property type="entry name" value="DnaJ"/>
    <property type="match status" value="1"/>
</dbReference>
<dbReference type="Gene3D" id="1.10.287.110">
    <property type="entry name" value="DnaJ domain"/>
    <property type="match status" value="1"/>
</dbReference>
<feature type="region of interest" description="Disordered" evidence="1">
    <location>
        <begin position="203"/>
        <end position="225"/>
    </location>
</feature>
<organism evidence="4 5">
    <name type="scientific">Glarea lozoyensis (strain ATCC 20868 / MF5171)</name>
    <dbReference type="NCBI Taxonomy" id="1116229"/>
    <lineage>
        <taxon>Eukaryota</taxon>
        <taxon>Fungi</taxon>
        <taxon>Dikarya</taxon>
        <taxon>Ascomycota</taxon>
        <taxon>Pezizomycotina</taxon>
        <taxon>Leotiomycetes</taxon>
        <taxon>Helotiales</taxon>
        <taxon>Helotiaceae</taxon>
        <taxon>Glarea</taxon>
    </lineage>
</organism>
<protein>
    <submittedName>
        <fullName evidence="4">Chaperone J-domain-containing protein</fullName>
    </submittedName>
</protein>
<dbReference type="OMA" id="ANPGQHP"/>
<sequence length="269" mass="29286">MPPRLLPSPFTPRGGRLFHSSAKLWSQPNHYETLQVPTSATPAEVKKSFYALSKAHHPDLHPDDPNAAKRFVRISEAYTILGTPAKRREYDRDLLPSQASASQTPRGSYSSSGPAGGRPASGLSRRRTQFRGPPPSFYRSGGWGEHSNKRQAAQDSSATNPSEPGSATSGVGGMGPGQSPGGQIHGEDVPHFDWREHLRTHENHSRRLRARRRSMGDPTAGGGLEEEIGRSTLANLFFVSSVLFIAVSVPWLFVDSILSGGRKKKDSKT</sequence>
<dbReference type="HOGENOM" id="CLU_050546_0_0_1"/>
<dbReference type="InterPro" id="IPR036869">
    <property type="entry name" value="J_dom_sf"/>
</dbReference>
<evidence type="ECO:0000313" key="4">
    <source>
        <dbReference type="EMBL" id="EPE36848.1"/>
    </source>
</evidence>
<dbReference type="CDD" id="cd06257">
    <property type="entry name" value="DnaJ"/>
    <property type="match status" value="1"/>
</dbReference>
<dbReference type="PROSITE" id="PS50076">
    <property type="entry name" value="DNAJ_2"/>
    <property type="match status" value="1"/>
</dbReference>